<dbReference type="Pfam" id="PF09946">
    <property type="entry name" value="DUF2178"/>
    <property type="match status" value="1"/>
</dbReference>
<feature type="transmembrane region" description="Helical" evidence="1">
    <location>
        <begin position="113"/>
        <end position="136"/>
    </location>
</feature>
<gene>
    <name evidence="2" type="ORF">FRZ32_03195</name>
</gene>
<sequence length="142" mass="15398">MAFREKIAWLTLVTMLIAYGAYFGLVGPAFGFGRDKLVDIIVSFGLVAAAQAVAMILGSILLAILARREANARPDERDRAIERRGASLAYYVLICGMILVGIVMPFSEAPWKIINAALAAIVIAEAVHHGSVLLSYRRGWHG</sequence>
<dbReference type="InterPro" id="IPR019235">
    <property type="entry name" value="DUF2178_TM"/>
</dbReference>
<keyword evidence="3" id="KW-1185">Reference proteome</keyword>
<keyword evidence="1" id="KW-1133">Transmembrane helix</keyword>
<reference evidence="2 3" key="1">
    <citation type="journal article" date="2015" name="J. Microbiol.">
        <title>Sphingosinicella ginsenosidimutans sp. nov., with ginsenoside converting activity.</title>
        <authorList>
            <person name="Kim J.K."/>
            <person name="Kang M.S."/>
            <person name="Park S.C."/>
            <person name="Kim K.M."/>
            <person name="Choi K."/>
            <person name="Yoon M.H."/>
            <person name="Im W.T."/>
        </authorList>
    </citation>
    <scope>NUCLEOTIDE SEQUENCE [LARGE SCALE GENOMIC DNA]</scope>
    <source>
        <strain evidence="2 3">BS-11</strain>
    </source>
</reference>
<dbReference type="OrthoDB" id="6024295at2"/>
<dbReference type="SUPFAM" id="SSF103473">
    <property type="entry name" value="MFS general substrate transporter"/>
    <property type="match status" value="1"/>
</dbReference>
<accession>A0A5C6TQW4</accession>
<dbReference type="Proteomes" id="UP000321249">
    <property type="component" value="Unassembled WGS sequence"/>
</dbReference>
<evidence type="ECO:0008006" key="4">
    <source>
        <dbReference type="Google" id="ProtNLM"/>
    </source>
</evidence>
<evidence type="ECO:0000256" key="1">
    <source>
        <dbReference type="SAM" id="Phobius"/>
    </source>
</evidence>
<feature type="transmembrane region" description="Helical" evidence="1">
    <location>
        <begin position="87"/>
        <end position="107"/>
    </location>
</feature>
<protein>
    <recommendedName>
        <fullName evidence="4">DUF2178 domain-containing protein</fullName>
    </recommendedName>
</protein>
<keyword evidence="1" id="KW-0812">Transmembrane</keyword>
<dbReference type="AlphaFoldDB" id="A0A5C6TQW4"/>
<dbReference type="RefSeq" id="WP_147042142.1">
    <property type="nucleotide sequence ID" value="NZ_BAABIR010000002.1"/>
</dbReference>
<evidence type="ECO:0000313" key="3">
    <source>
        <dbReference type="Proteomes" id="UP000321249"/>
    </source>
</evidence>
<evidence type="ECO:0000313" key="2">
    <source>
        <dbReference type="EMBL" id="TXC62754.1"/>
    </source>
</evidence>
<keyword evidence="1" id="KW-0472">Membrane</keyword>
<feature type="transmembrane region" description="Helical" evidence="1">
    <location>
        <begin position="7"/>
        <end position="28"/>
    </location>
</feature>
<dbReference type="InterPro" id="IPR036259">
    <property type="entry name" value="MFS_trans_sf"/>
</dbReference>
<comment type="caution">
    <text evidence="2">The sequence shown here is derived from an EMBL/GenBank/DDBJ whole genome shotgun (WGS) entry which is preliminary data.</text>
</comment>
<organism evidence="2 3">
    <name type="scientific">Allosphingosinicella ginsenosidimutans</name>
    <dbReference type="NCBI Taxonomy" id="1176539"/>
    <lineage>
        <taxon>Bacteria</taxon>
        <taxon>Pseudomonadati</taxon>
        <taxon>Pseudomonadota</taxon>
        <taxon>Alphaproteobacteria</taxon>
        <taxon>Sphingomonadales</taxon>
        <taxon>Sphingomonadaceae</taxon>
        <taxon>Allosphingosinicella</taxon>
    </lineage>
</organism>
<proteinExistence type="predicted"/>
<feature type="transmembrane region" description="Helical" evidence="1">
    <location>
        <begin position="40"/>
        <end position="66"/>
    </location>
</feature>
<name>A0A5C6TQW4_9SPHN</name>
<dbReference type="EMBL" id="VOQQ01000001">
    <property type="protein sequence ID" value="TXC62754.1"/>
    <property type="molecule type" value="Genomic_DNA"/>
</dbReference>